<keyword evidence="4" id="KW-0862">Zinc</keyword>
<comment type="cofactor">
    <cofactor evidence="1">
        <name>Zn(2+)</name>
        <dbReference type="ChEBI" id="CHEBI:29105"/>
    </cofactor>
</comment>
<dbReference type="InterPro" id="IPR036866">
    <property type="entry name" value="RibonucZ/Hydroxyglut_hydro"/>
</dbReference>
<evidence type="ECO:0000259" key="5">
    <source>
        <dbReference type="SMART" id="SM00849"/>
    </source>
</evidence>
<evidence type="ECO:0000313" key="7">
    <source>
        <dbReference type="Proteomes" id="UP000000248"/>
    </source>
</evidence>
<dbReference type="Proteomes" id="UP000000248">
    <property type="component" value="Chromosome"/>
</dbReference>
<keyword evidence="2" id="KW-0479">Metal-binding</keyword>
<dbReference type="PANTHER" id="PTHR46233">
    <property type="entry name" value="HYDROXYACYLGLUTATHIONE HYDROLASE GLOC"/>
    <property type="match status" value="1"/>
</dbReference>
<dbReference type="CDD" id="cd16275">
    <property type="entry name" value="BaeB-like_MBL-fold"/>
    <property type="match status" value="1"/>
</dbReference>
<dbReference type="AlphaFoldDB" id="A5EXZ6"/>
<reference evidence="6 7" key="1">
    <citation type="journal article" date="2007" name="Nat. Biotechnol.">
        <title>Genome sequence and identification of candidate vaccine antigens from the animal pathogen Dichelobacter nodosus.</title>
        <authorList>
            <person name="Myers G.S."/>
            <person name="Parker D."/>
            <person name="Al-Hasani K."/>
            <person name="Kennan R.M."/>
            <person name="Seemann T."/>
            <person name="Ren Q."/>
            <person name="Badger J.H."/>
            <person name="Selengut J.D."/>
            <person name="Deboy R.T."/>
            <person name="Tettelin H."/>
            <person name="Boyce J.D."/>
            <person name="McCarl V.P."/>
            <person name="Han X."/>
            <person name="Nelson W.C."/>
            <person name="Madupu R."/>
            <person name="Mohamoud Y."/>
            <person name="Holley T."/>
            <person name="Fedorova N."/>
            <person name="Khouri H."/>
            <person name="Bottomley S.P."/>
            <person name="Whittington R.J."/>
            <person name="Adler B."/>
            <person name="Songer J.G."/>
            <person name="Rood J.I."/>
            <person name="Paulsen I.T."/>
        </authorList>
    </citation>
    <scope>NUCLEOTIDE SEQUENCE [LARGE SCALE GENOMIC DNA]</scope>
    <source>
        <strain evidence="6 7">VCS1703A</strain>
    </source>
</reference>
<dbReference type="eggNOG" id="COG0491">
    <property type="taxonomic scope" value="Bacteria"/>
</dbReference>
<accession>A5EXZ6</accession>
<dbReference type="Gene3D" id="3.60.15.10">
    <property type="entry name" value="Ribonuclease Z/Hydroxyacylglutathione hydrolase-like"/>
    <property type="match status" value="1"/>
</dbReference>
<name>A5EXZ6_DICNV</name>
<dbReference type="KEGG" id="dno:DNO_0993"/>
<dbReference type="GO" id="GO:0016787">
    <property type="term" value="F:hydrolase activity"/>
    <property type="evidence" value="ECO:0007669"/>
    <property type="project" value="UniProtKB-KW"/>
</dbReference>
<feature type="domain" description="Metallo-beta-lactamase" evidence="5">
    <location>
        <begin position="14"/>
        <end position="173"/>
    </location>
</feature>
<dbReference type="RefSeq" id="WP_012031306.1">
    <property type="nucleotide sequence ID" value="NC_009446.1"/>
</dbReference>
<keyword evidence="3" id="KW-0378">Hydrolase</keyword>
<keyword evidence="7" id="KW-1185">Reference proteome</keyword>
<dbReference type="HOGENOM" id="CLU_030571_5_3_6"/>
<dbReference type="Pfam" id="PF00753">
    <property type="entry name" value="Lactamase_B"/>
    <property type="match status" value="1"/>
</dbReference>
<organism evidence="6 7">
    <name type="scientific">Dichelobacter nodosus (strain VCS1703A)</name>
    <dbReference type="NCBI Taxonomy" id="246195"/>
    <lineage>
        <taxon>Bacteria</taxon>
        <taxon>Pseudomonadati</taxon>
        <taxon>Pseudomonadota</taxon>
        <taxon>Gammaproteobacteria</taxon>
        <taxon>Cardiobacteriales</taxon>
        <taxon>Cardiobacteriaceae</taxon>
        <taxon>Dichelobacter</taxon>
    </lineage>
</organism>
<dbReference type="PANTHER" id="PTHR46233:SF3">
    <property type="entry name" value="HYDROXYACYLGLUTATHIONE HYDROLASE GLOC"/>
    <property type="match status" value="1"/>
</dbReference>
<evidence type="ECO:0000256" key="2">
    <source>
        <dbReference type="ARBA" id="ARBA00022723"/>
    </source>
</evidence>
<evidence type="ECO:0000313" key="6">
    <source>
        <dbReference type="EMBL" id="ABQ14125.1"/>
    </source>
</evidence>
<dbReference type="InterPro" id="IPR001279">
    <property type="entry name" value="Metallo-B-lactamas"/>
</dbReference>
<dbReference type="SMART" id="SM00849">
    <property type="entry name" value="Lactamase_B"/>
    <property type="match status" value="1"/>
</dbReference>
<evidence type="ECO:0000256" key="3">
    <source>
        <dbReference type="ARBA" id="ARBA00022801"/>
    </source>
</evidence>
<proteinExistence type="predicted"/>
<dbReference type="GO" id="GO:0046872">
    <property type="term" value="F:metal ion binding"/>
    <property type="evidence" value="ECO:0007669"/>
    <property type="project" value="UniProtKB-KW"/>
</dbReference>
<gene>
    <name evidence="6" type="ordered locus">DNO_0993</name>
</gene>
<dbReference type="SMR" id="A5EXZ6"/>
<dbReference type="SUPFAM" id="SSF56281">
    <property type="entry name" value="Metallo-hydrolase/oxidoreductase"/>
    <property type="match status" value="1"/>
</dbReference>
<evidence type="ECO:0000256" key="4">
    <source>
        <dbReference type="ARBA" id="ARBA00022833"/>
    </source>
</evidence>
<sequence>MKSKIITLKADGYDNFMYIIANGGEAVVVDPAWNAELVKTVLAQEYLTLTAILLTHAHDDHTNAVSDLYSDDVSLFLSADEYPLWANCPVDAVLLQDGDEIFCGADVIQMIATPGHTAGSCCFYVDNNLITGDTLFVYGCGRTDFPSGDSRALFESLQKLKKLPPHTQILSGHDYGIEKNSTLSEQITYNPFMTICSLDDFVRFREELAKKIIKIPYRSMDYSEVYCALTQPLLP</sequence>
<dbReference type="EMBL" id="CP000513">
    <property type="protein sequence ID" value="ABQ14125.1"/>
    <property type="molecule type" value="Genomic_DNA"/>
</dbReference>
<evidence type="ECO:0000256" key="1">
    <source>
        <dbReference type="ARBA" id="ARBA00001947"/>
    </source>
</evidence>
<protein>
    <submittedName>
        <fullName evidence="6">Metallo-beta-lactamase superfamily protein</fullName>
    </submittedName>
</protein>
<dbReference type="STRING" id="246195.DNO_0993"/>
<dbReference type="InterPro" id="IPR051453">
    <property type="entry name" value="MBL_Glyoxalase_II"/>
</dbReference>